<keyword evidence="6 8" id="KW-0560">Oxidoreductase</keyword>
<evidence type="ECO:0000313" key="9">
    <source>
        <dbReference type="EMBL" id="KRM90800.1"/>
    </source>
</evidence>
<dbReference type="Gene3D" id="3.20.20.220">
    <property type="match status" value="1"/>
</dbReference>
<evidence type="ECO:0000256" key="4">
    <source>
        <dbReference type="ARBA" id="ARBA00022630"/>
    </source>
</evidence>
<gene>
    <name evidence="9" type="ORF">FC80_GL000792</name>
</gene>
<comment type="similarity">
    <text evidence="3 8">Belongs to the methylenetetrahydrofolate reductase family.</text>
</comment>
<sequence length="258" mass="29031">MAIFNYSFEISQNHLDVNLKNLNPEFISVAYTNHSLSFFKTTLSTAILQKNKTNVRTVIHVPASAFSSAELNKLMITIKQSNLDSMLILSGEKKSQISQFSSSLKLTLFMHKKFPNLNILCACHPEAIISEKSLAQELLLMKKKELAGCSLFISQIFFDSALFKKFVLRCRAFGIKSRIKAGIMPITTFNQVSFIKNTLQLHLPAEFSFATEASQLRTVGINFAINQINGLMLQKITDFHFFATEDYNVVESILKGVS</sequence>
<evidence type="ECO:0000256" key="5">
    <source>
        <dbReference type="ARBA" id="ARBA00022827"/>
    </source>
</evidence>
<dbReference type="Pfam" id="PF02219">
    <property type="entry name" value="MTHFR"/>
    <property type="match status" value="1"/>
</dbReference>
<dbReference type="RefSeq" id="WP_057829023.1">
    <property type="nucleotide sequence ID" value="NZ_AYZE01000014.1"/>
</dbReference>
<evidence type="ECO:0000313" key="10">
    <source>
        <dbReference type="Proteomes" id="UP000051131"/>
    </source>
</evidence>
<comment type="cofactor">
    <cofactor evidence="1 8">
        <name>FAD</name>
        <dbReference type="ChEBI" id="CHEBI:57692"/>
    </cofactor>
</comment>
<dbReference type="UniPathway" id="UPA00193"/>
<dbReference type="STRING" id="1423729.FC80_GL000792"/>
<evidence type="ECO:0000256" key="8">
    <source>
        <dbReference type="RuleBase" id="RU003862"/>
    </source>
</evidence>
<dbReference type="Proteomes" id="UP000051131">
    <property type="component" value="Unassembled WGS sequence"/>
</dbReference>
<evidence type="ECO:0000256" key="6">
    <source>
        <dbReference type="ARBA" id="ARBA00023002"/>
    </source>
</evidence>
<dbReference type="GO" id="GO:0009086">
    <property type="term" value="P:methionine biosynthetic process"/>
    <property type="evidence" value="ECO:0007669"/>
    <property type="project" value="TreeGrafter"/>
</dbReference>
<protein>
    <recommendedName>
        <fullName evidence="8">Methylenetetrahydrofolate reductase</fullName>
    </recommendedName>
</protein>
<dbReference type="OrthoDB" id="9812555at2"/>
<evidence type="ECO:0000256" key="7">
    <source>
        <dbReference type="ARBA" id="ARBA00048628"/>
    </source>
</evidence>
<dbReference type="InterPro" id="IPR003171">
    <property type="entry name" value="Mehydrof_redctse-like"/>
</dbReference>
<dbReference type="PANTHER" id="PTHR45754">
    <property type="entry name" value="METHYLENETETRAHYDROFOLATE REDUCTASE"/>
    <property type="match status" value="1"/>
</dbReference>
<evidence type="ECO:0000256" key="3">
    <source>
        <dbReference type="ARBA" id="ARBA00006743"/>
    </source>
</evidence>
<accession>A0A0R2CHR4</accession>
<dbReference type="PATRIC" id="fig|1423729.3.peg.800"/>
<comment type="catalytic activity">
    <reaction evidence="7">
        <text>(6S)-5-methyl-5,6,7,8-tetrahydrofolate + NAD(+) = (6R)-5,10-methylene-5,6,7,8-tetrahydrofolate + NADH + H(+)</text>
        <dbReference type="Rhea" id="RHEA:19821"/>
        <dbReference type="ChEBI" id="CHEBI:15378"/>
        <dbReference type="ChEBI" id="CHEBI:15636"/>
        <dbReference type="ChEBI" id="CHEBI:18608"/>
        <dbReference type="ChEBI" id="CHEBI:57540"/>
        <dbReference type="ChEBI" id="CHEBI:57945"/>
        <dbReference type="EC" id="1.5.1.54"/>
    </reaction>
    <physiologicalReaction direction="right-to-left" evidence="7">
        <dbReference type="Rhea" id="RHEA:19823"/>
    </physiologicalReaction>
</comment>
<keyword evidence="5 8" id="KW-0274">FAD</keyword>
<keyword evidence="10" id="KW-1185">Reference proteome</keyword>
<dbReference type="GO" id="GO:0071949">
    <property type="term" value="F:FAD binding"/>
    <property type="evidence" value="ECO:0007669"/>
    <property type="project" value="TreeGrafter"/>
</dbReference>
<organism evidence="9 10">
    <name type="scientific">Liquorilactobacillus cacaonum DSM 21116</name>
    <dbReference type="NCBI Taxonomy" id="1423729"/>
    <lineage>
        <taxon>Bacteria</taxon>
        <taxon>Bacillati</taxon>
        <taxon>Bacillota</taxon>
        <taxon>Bacilli</taxon>
        <taxon>Lactobacillales</taxon>
        <taxon>Lactobacillaceae</taxon>
        <taxon>Liquorilactobacillus</taxon>
    </lineage>
</organism>
<dbReference type="GO" id="GO:0106312">
    <property type="term" value="F:methylenetetrahydrofolate reductase (NADH) activity"/>
    <property type="evidence" value="ECO:0007669"/>
    <property type="project" value="UniProtKB-EC"/>
</dbReference>
<dbReference type="InterPro" id="IPR029041">
    <property type="entry name" value="FAD-linked_oxidoreductase-like"/>
</dbReference>
<reference evidence="9 10" key="1">
    <citation type="journal article" date="2015" name="Genome Announc.">
        <title>Expanding the biotechnology potential of lactobacilli through comparative genomics of 213 strains and associated genera.</title>
        <authorList>
            <person name="Sun Z."/>
            <person name="Harris H.M."/>
            <person name="McCann A."/>
            <person name="Guo C."/>
            <person name="Argimon S."/>
            <person name="Zhang W."/>
            <person name="Yang X."/>
            <person name="Jeffery I.B."/>
            <person name="Cooney J.C."/>
            <person name="Kagawa T.F."/>
            <person name="Liu W."/>
            <person name="Song Y."/>
            <person name="Salvetti E."/>
            <person name="Wrobel A."/>
            <person name="Rasinkangas P."/>
            <person name="Parkhill J."/>
            <person name="Rea M.C."/>
            <person name="O'Sullivan O."/>
            <person name="Ritari J."/>
            <person name="Douillard F.P."/>
            <person name="Paul Ross R."/>
            <person name="Yang R."/>
            <person name="Briner A.E."/>
            <person name="Felis G.E."/>
            <person name="de Vos W.M."/>
            <person name="Barrangou R."/>
            <person name="Klaenhammer T.R."/>
            <person name="Caufield P.W."/>
            <person name="Cui Y."/>
            <person name="Zhang H."/>
            <person name="O'Toole P.W."/>
        </authorList>
    </citation>
    <scope>NUCLEOTIDE SEQUENCE [LARGE SCALE GENOMIC DNA]</scope>
    <source>
        <strain evidence="9 10">DSM 21116</strain>
    </source>
</reference>
<comment type="pathway">
    <text evidence="2 8">One-carbon metabolism; tetrahydrofolate interconversion.</text>
</comment>
<comment type="caution">
    <text evidence="9">The sequence shown here is derived from an EMBL/GenBank/DDBJ whole genome shotgun (WGS) entry which is preliminary data.</text>
</comment>
<keyword evidence="4 8" id="KW-0285">Flavoprotein</keyword>
<proteinExistence type="inferred from homology"/>
<evidence type="ECO:0000256" key="2">
    <source>
        <dbReference type="ARBA" id="ARBA00004777"/>
    </source>
</evidence>
<dbReference type="GO" id="GO:0005829">
    <property type="term" value="C:cytosol"/>
    <property type="evidence" value="ECO:0007669"/>
    <property type="project" value="TreeGrafter"/>
</dbReference>
<dbReference type="PANTHER" id="PTHR45754:SF3">
    <property type="entry name" value="METHYLENETETRAHYDROFOLATE REDUCTASE (NADPH)"/>
    <property type="match status" value="1"/>
</dbReference>
<dbReference type="SUPFAM" id="SSF51730">
    <property type="entry name" value="FAD-linked oxidoreductase"/>
    <property type="match status" value="1"/>
</dbReference>
<dbReference type="EMBL" id="AYZE01000014">
    <property type="protein sequence ID" value="KRM90800.1"/>
    <property type="molecule type" value="Genomic_DNA"/>
</dbReference>
<evidence type="ECO:0000256" key="1">
    <source>
        <dbReference type="ARBA" id="ARBA00001974"/>
    </source>
</evidence>
<dbReference type="GO" id="GO:0035999">
    <property type="term" value="P:tetrahydrofolate interconversion"/>
    <property type="evidence" value="ECO:0007669"/>
    <property type="project" value="UniProtKB-UniPathway"/>
</dbReference>
<name>A0A0R2CHR4_9LACO</name>
<dbReference type="AlphaFoldDB" id="A0A0R2CHR4"/>